<dbReference type="AlphaFoldDB" id="K9Z4R6"/>
<gene>
    <name evidence="1" type="ordered locus">Cyan10605_1599</name>
</gene>
<accession>K9Z4R6</accession>
<dbReference type="STRING" id="755178.Cyan10605_1599"/>
<dbReference type="Proteomes" id="UP000010480">
    <property type="component" value="Chromosome"/>
</dbReference>
<dbReference type="EMBL" id="CP003947">
    <property type="protein sequence ID" value="AFZ53707.1"/>
    <property type="molecule type" value="Genomic_DNA"/>
</dbReference>
<organism evidence="1 2">
    <name type="scientific">Cyanobacterium aponinum (strain PCC 10605)</name>
    <dbReference type="NCBI Taxonomy" id="755178"/>
    <lineage>
        <taxon>Bacteria</taxon>
        <taxon>Bacillati</taxon>
        <taxon>Cyanobacteriota</taxon>
        <taxon>Cyanophyceae</taxon>
        <taxon>Oscillatoriophycideae</taxon>
        <taxon>Chroococcales</taxon>
        <taxon>Geminocystaceae</taxon>
        <taxon>Cyanobacterium</taxon>
    </lineage>
</organism>
<keyword evidence="2" id="KW-1185">Reference proteome</keyword>
<dbReference type="RefSeq" id="WP_015219434.1">
    <property type="nucleotide sequence ID" value="NC_019776.1"/>
</dbReference>
<dbReference type="InterPro" id="IPR024508">
    <property type="entry name" value="DUF3226"/>
</dbReference>
<dbReference type="eggNOG" id="ENOG5032QUC">
    <property type="taxonomic scope" value="Bacteria"/>
</dbReference>
<dbReference type="Pfam" id="PF11536">
    <property type="entry name" value="DUF3226"/>
    <property type="match status" value="1"/>
</dbReference>
<dbReference type="OrthoDB" id="1805494at2"/>
<sequence length="204" mass="23336">MSQEIKQINKPKLLIGEGKDEIRFFQSFLKYLNICDMMVESYNGKDNLYSYLKTLVLRPNFSQLVSIGITRDADNKPIEDLFKSICSALKRANLSNPNNLSKSSKGTPKINIFILPDNQNSGMLETLCLKSLKNDISMNCVDKYFDCIRQKSDIFPKNIDKAKIHAWLASREIPDKRLAEASEVGYFDFNNSAFDNLKEFIISL</sequence>
<protein>
    <submittedName>
        <fullName evidence="1">Uncharacterized protein</fullName>
    </submittedName>
</protein>
<reference evidence="2" key="1">
    <citation type="journal article" date="2013" name="Proc. Natl. Acad. Sci. U.S.A.">
        <title>Improving the coverage of the cyanobacterial phylum using diversity-driven genome sequencing.</title>
        <authorList>
            <person name="Shih P.M."/>
            <person name="Wu D."/>
            <person name="Latifi A."/>
            <person name="Axen S.D."/>
            <person name="Fewer D.P."/>
            <person name="Talla E."/>
            <person name="Calteau A."/>
            <person name="Cai F."/>
            <person name="Tandeau de Marsac N."/>
            <person name="Rippka R."/>
            <person name="Herdman M."/>
            <person name="Sivonen K."/>
            <person name="Coursin T."/>
            <person name="Laurent T."/>
            <person name="Goodwin L."/>
            <person name="Nolan M."/>
            <person name="Davenport K.W."/>
            <person name="Han C.S."/>
            <person name="Rubin E.M."/>
            <person name="Eisen J.A."/>
            <person name="Woyke T."/>
            <person name="Gugger M."/>
            <person name="Kerfeld C.A."/>
        </authorList>
    </citation>
    <scope>NUCLEOTIDE SEQUENCE [LARGE SCALE GENOMIC DNA]</scope>
    <source>
        <strain evidence="2">PCC 10605</strain>
    </source>
</reference>
<dbReference type="KEGG" id="can:Cyan10605_1599"/>
<dbReference type="HOGENOM" id="CLU_105713_0_0_3"/>
<evidence type="ECO:0000313" key="2">
    <source>
        <dbReference type="Proteomes" id="UP000010480"/>
    </source>
</evidence>
<evidence type="ECO:0000313" key="1">
    <source>
        <dbReference type="EMBL" id="AFZ53707.1"/>
    </source>
</evidence>
<proteinExistence type="predicted"/>
<name>K9Z4R6_CYAAP</name>